<keyword evidence="1" id="KW-0175">Coiled coil</keyword>
<evidence type="ECO:0000256" key="1">
    <source>
        <dbReference type="SAM" id="Coils"/>
    </source>
</evidence>
<reference evidence="3 4" key="1">
    <citation type="journal article" date="2018" name="Nat. Ecol. Evol.">
        <title>Pezizomycetes genomes reveal the molecular basis of ectomycorrhizal truffle lifestyle.</title>
        <authorList>
            <person name="Murat C."/>
            <person name="Payen T."/>
            <person name="Noel B."/>
            <person name="Kuo A."/>
            <person name="Morin E."/>
            <person name="Chen J."/>
            <person name="Kohler A."/>
            <person name="Krizsan K."/>
            <person name="Balestrini R."/>
            <person name="Da Silva C."/>
            <person name="Montanini B."/>
            <person name="Hainaut M."/>
            <person name="Levati E."/>
            <person name="Barry K.W."/>
            <person name="Belfiori B."/>
            <person name="Cichocki N."/>
            <person name="Clum A."/>
            <person name="Dockter R.B."/>
            <person name="Fauchery L."/>
            <person name="Guy J."/>
            <person name="Iotti M."/>
            <person name="Le Tacon F."/>
            <person name="Lindquist E.A."/>
            <person name="Lipzen A."/>
            <person name="Malagnac F."/>
            <person name="Mello A."/>
            <person name="Molinier V."/>
            <person name="Miyauchi S."/>
            <person name="Poulain J."/>
            <person name="Riccioni C."/>
            <person name="Rubini A."/>
            <person name="Sitrit Y."/>
            <person name="Splivallo R."/>
            <person name="Traeger S."/>
            <person name="Wang M."/>
            <person name="Zifcakova L."/>
            <person name="Wipf D."/>
            <person name="Zambonelli A."/>
            <person name="Paolocci F."/>
            <person name="Nowrousian M."/>
            <person name="Ottonello S."/>
            <person name="Baldrian P."/>
            <person name="Spatafora J.W."/>
            <person name="Henrissat B."/>
            <person name="Nagy L.G."/>
            <person name="Aury J.M."/>
            <person name="Wincker P."/>
            <person name="Grigoriev I.V."/>
            <person name="Bonfante P."/>
            <person name="Martin F.M."/>
        </authorList>
    </citation>
    <scope>NUCLEOTIDE SEQUENCE [LARGE SCALE GENOMIC DNA]</scope>
    <source>
        <strain evidence="3 4">CCBAS932</strain>
    </source>
</reference>
<feature type="region of interest" description="Disordered" evidence="2">
    <location>
        <begin position="306"/>
        <end position="329"/>
    </location>
</feature>
<protein>
    <submittedName>
        <fullName evidence="3">Uncharacterized protein</fullName>
    </submittedName>
</protein>
<evidence type="ECO:0000256" key="2">
    <source>
        <dbReference type="SAM" id="MobiDB-lite"/>
    </source>
</evidence>
<evidence type="ECO:0000313" key="3">
    <source>
        <dbReference type="EMBL" id="RPB07546.1"/>
    </source>
</evidence>
<name>A0A3N4KAL9_9PEZI</name>
<feature type="compositionally biased region" description="Basic residues" evidence="2">
    <location>
        <begin position="318"/>
        <end position="329"/>
    </location>
</feature>
<feature type="coiled-coil region" evidence="1">
    <location>
        <begin position="251"/>
        <end position="293"/>
    </location>
</feature>
<feature type="compositionally biased region" description="Basic and acidic residues" evidence="2">
    <location>
        <begin position="306"/>
        <end position="315"/>
    </location>
</feature>
<gene>
    <name evidence="3" type="ORF">P167DRAFT_549674</name>
</gene>
<dbReference type="AlphaFoldDB" id="A0A3N4KAL9"/>
<proteinExistence type="predicted"/>
<accession>A0A3N4KAL9</accession>
<dbReference type="OrthoDB" id="10342744at2759"/>
<dbReference type="InParanoid" id="A0A3N4KAL9"/>
<organism evidence="3 4">
    <name type="scientific">Morchella conica CCBAS932</name>
    <dbReference type="NCBI Taxonomy" id="1392247"/>
    <lineage>
        <taxon>Eukaryota</taxon>
        <taxon>Fungi</taxon>
        <taxon>Dikarya</taxon>
        <taxon>Ascomycota</taxon>
        <taxon>Pezizomycotina</taxon>
        <taxon>Pezizomycetes</taxon>
        <taxon>Pezizales</taxon>
        <taxon>Morchellaceae</taxon>
        <taxon>Morchella</taxon>
    </lineage>
</organism>
<sequence>MDNEFTTPITEKAPFKFDDKWQEYVEAFVEFKEILGKRIDNYGSMNPLHKDLVWYMLYNWPGFHVCRLIKMAGDIRCGGTKTLRLSRILRVESPAAVDKLNSALSDRQSLESFDLPRYGLKTANKHIQKEAVKEVYSLVKAFVDAFDEQYDLFCHEFRRVELNDDLRRLVKEAQQTGTRPAEDLKRLEDEACKTRVEIRRHAELIVRPGYESPFSKTEVTDIPSEANDMRRRNVNNLARTCKSFRKTIAEFDEEQERRRELHKRKKELAEKELKRLNEELSDSMELFRDAFREKFSYWFSTKSKAQKMEERESIKQRTLMHKRKYAKGK</sequence>
<keyword evidence="4" id="KW-1185">Reference proteome</keyword>
<dbReference type="Proteomes" id="UP000277580">
    <property type="component" value="Unassembled WGS sequence"/>
</dbReference>
<dbReference type="EMBL" id="ML119180">
    <property type="protein sequence ID" value="RPB07546.1"/>
    <property type="molecule type" value="Genomic_DNA"/>
</dbReference>
<evidence type="ECO:0000313" key="4">
    <source>
        <dbReference type="Proteomes" id="UP000277580"/>
    </source>
</evidence>